<organism evidence="1 2">
    <name type="scientific">Bionectria ochroleuca</name>
    <name type="common">Gliocladium roseum</name>
    <dbReference type="NCBI Taxonomy" id="29856"/>
    <lineage>
        <taxon>Eukaryota</taxon>
        <taxon>Fungi</taxon>
        <taxon>Dikarya</taxon>
        <taxon>Ascomycota</taxon>
        <taxon>Pezizomycotina</taxon>
        <taxon>Sordariomycetes</taxon>
        <taxon>Hypocreomycetidae</taxon>
        <taxon>Hypocreales</taxon>
        <taxon>Bionectriaceae</taxon>
        <taxon>Clonostachys</taxon>
    </lineage>
</organism>
<dbReference type="EMBL" id="CABFNS010000735">
    <property type="protein sequence ID" value="VUC25443.1"/>
    <property type="molecule type" value="Genomic_DNA"/>
</dbReference>
<comment type="caution">
    <text evidence="1">The sequence shown here is derived from an EMBL/GenBank/DDBJ whole genome shotgun (WGS) entry which is preliminary data.</text>
</comment>
<dbReference type="Proteomes" id="UP000766486">
    <property type="component" value="Unassembled WGS sequence"/>
</dbReference>
<name>A0ABY6U3V9_BIOOC</name>
<keyword evidence="2" id="KW-1185">Reference proteome</keyword>
<protein>
    <submittedName>
        <fullName evidence="1">Uncharacterized protein</fullName>
    </submittedName>
</protein>
<evidence type="ECO:0000313" key="1">
    <source>
        <dbReference type="EMBL" id="VUC25443.1"/>
    </source>
</evidence>
<evidence type="ECO:0000313" key="2">
    <source>
        <dbReference type="Proteomes" id="UP000766486"/>
    </source>
</evidence>
<sequence>MNANRTHCTVPTYQYIPTEATGQKGTLAVVLALVIHHAAIHLLGAMPKQAPDRPTVISLYYSNATLARPETFSDQTWSAIVMPPPAPEDLLFMHIFLYRVGHMWESLFAVLQNPQNPRLSP</sequence>
<reference evidence="1 2" key="1">
    <citation type="submission" date="2019-06" db="EMBL/GenBank/DDBJ databases">
        <authorList>
            <person name="Broberg M."/>
        </authorList>
    </citation>
    <scope>NUCLEOTIDE SEQUENCE [LARGE SCALE GENOMIC DNA]</scope>
</reference>
<proteinExistence type="predicted"/>
<accession>A0ABY6U3V9</accession>
<gene>
    <name evidence="1" type="ORF">CLO192961_LOCUS168830</name>
</gene>